<name>A0A2N0NF10_9GLOM</name>
<dbReference type="AlphaFoldDB" id="A0A2N0NF10"/>
<feature type="compositionally biased region" description="Polar residues" evidence="1">
    <location>
        <begin position="92"/>
        <end position="111"/>
    </location>
</feature>
<reference evidence="2 3" key="1">
    <citation type="submission" date="2016-04" db="EMBL/GenBank/DDBJ databases">
        <title>Genome analyses suggest a sexual origin of heterokaryosis in a supposedly ancient asexual fungus.</title>
        <authorList>
            <person name="Ropars J."/>
            <person name="Sedzielewska K."/>
            <person name="Noel J."/>
            <person name="Charron P."/>
            <person name="Farinelli L."/>
            <person name="Marton T."/>
            <person name="Kruger M."/>
            <person name="Pelin A."/>
            <person name="Brachmann A."/>
            <person name="Corradi N."/>
        </authorList>
    </citation>
    <scope>NUCLEOTIDE SEQUENCE [LARGE SCALE GENOMIC DNA]</scope>
    <source>
        <strain evidence="2 3">A5</strain>
    </source>
</reference>
<proteinExistence type="predicted"/>
<evidence type="ECO:0000313" key="2">
    <source>
        <dbReference type="EMBL" id="PKB93165.1"/>
    </source>
</evidence>
<dbReference type="Proteomes" id="UP000232722">
    <property type="component" value="Unassembled WGS sequence"/>
</dbReference>
<reference evidence="2 3" key="2">
    <citation type="submission" date="2017-09" db="EMBL/GenBank/DDBJ databases">
        <title>Extensive intraspecific genome diversity in a model arbuscular mycorrhizal fungus.</title>
        <authorList>
            <person name="Chen E.C."/>
            <person name="Morin E."/>
            <person name="Beaudet D."/>
            <person name="Noel J."/>
            <person name="Ndikumana S."/>
            <person name="Charron P."/>
            <person name="St-Onge C."/>
            <person name="Giorgi J."/>
            <person name="Grigoriev I.V."/>
            <person name="Roux C."/>
            <person name="Martin F.M."/>
            <person name="Corradi N."/>
        </authorList>
    </citation>
    <scope>NUCLEOTIDE SEQUENCE [LARGE SCALE GENOMIC DNA]</scope>
    <source>
        <strain evidence="2 3">A5</strain>
    </source>
</reference>
<evidence type="ECO:0000313" key="3">
    <source>
        <dbReference type="Proteomes" id="UP000232722"/>
    </source>
</evidence>
<dbReference type="EMBL" id="LLXJ01008790">
    <property type="protein sequence ID" value="PKB93165.1"/>
    <property type="molecule type" value="Genomic_DNA"/>
</dbReference>
<dbReference type="VEuPathDB" id="FungiDB:FUN_004826"/>
<evidence type="ECO:0000256" key="1">
    <source>
        <dbReference type="SAM" id="MobiDB-lite"/>
    </source>
</evidence>
<dbReference type="VEuPathDB" id="FungiDB:RhiirFUN_019629"/>
<gene>
    <name evidence="2" type="ORF">RhiirA5_387368</name>
</gene>
<protein>
    <submittedName>
        <fullName evidence="2">Uncharacterized protein</fullName>
    </submittedName>
</protein>
<accession>A0A2N0NF10</accession>
<sequence length="148" mass="17324">MTGFDPVLKDNVQKITLYDIPSTWAQLKLLQHLEKWDHVIAFKTKRQKKYFMVTVSIDFNESFPITYIHLRCKAFKVVQEKSTCHNRLLRSGHNQKQNQDSTNKVEPNTTDNKIKMSKLIKKKFVFSTLRNMKKGLDGSESENFTKNG</sequence>
<feature type="region of interest" description="Disordered" evidence="1">
    <location>
        <begin position="91"/>
        <end position="112"/>
    </location>
</feature>
<organism evidence="2 3">
    <name type="scientific">Rhizophagus irregularis</name>
    <dbReference type="NCBI Taxonomy" id="588596"/>
    <lineage>
        <taxon>Eukaryota</taxon>
        <taxon>Fungi</taxon>
        <taxon>Fungi incertae sedis</taxon>
        <taxon>Mucoromycota</taxon>
        <taxon>Glomeromycotina</taxon>
        <taxon>Glomeromycetes</taxon>
        <taxon>Glomerales</taxon>
        <taxon>Glomeraceae</taxon>
        <taxon>Rhizophagus</taxon>
    </lineage>
</organism>
<comment type="caution">
    <text evidence="2">The sequence shown here is derived from an EMBL/GenBank/DDBJ whole genome shotgun (WGS) entry which is preliminary data.</text>
</comment>
<dbReference type="VEuPathDB" id="FungiDB:FUN_018266"/>